<dbReference type="EMBL" id="MXAL01000007">
    <property type="protein sequence ID" value="OWF32817.1"/>
    <property type="molecule type" value="Genomic_DNA"/>
</dbReference>
<evidence type="ECO:0000313" key="1">
    <source>
        <dbReference type="EMBL" id="OWF32817.1"/>
    </source>
</evidence>
<accession>A0A210P8J1</accession>
<evidence type="ECO:0008006" key="3">
    <source>
        <dbReference type="Google" id="ProtNLM"/>
    </source>
</evidence>
<protein>
    <recommendedName>
        <fullName evidence="3">Phage protein</fullName>
    </recommendedName>
</protein>
<organism evidence="1 2">
    <name type="scientific">Companilactobacillus kimchii</name>
    <dbReference type="NCBI Taxonomy" id="2801452"/>
    <lineage>
        <taxon>Bacteria</taxon>
        <taxon>Bacillati</taxon>
        <taxon>Bacillota</taxon>
        <taxon>Bacilli</taxon>
        <taxon>Lactobacillales</taxon>
        <taxon>Lactobacillaceae</taxon>
        <taxon>Companilactobacillus</taxon>
    </lineage>
</organism>
<sequence length="110" mass="12904">MIEEIIKNYLDGHFIAPSFLERPENPPERYIIFEKTGGSETNHIDSATIAFQCYAESLYEASKLNVKLKACLNEMIYFTDISKAKLNSDYNFTDPETKEYRYQAVYDFKY</sequence>
<comment type="caution">
    <text evidence="1">The sequence shown here is derived from an EMBL/GenBank/DDBJ whole genome shotgun (WGS) entry which is preliminary data.</text>
</comment>
<proteinExistence type="predicted"/>
<dbReference type="AlphaFoldDB" id="A0A210P8J1"/>
<reference evidence="1 2" key="1">
    <citation type="submission" date="2017-03" db="EMBL/GenBank/DDBJ databases">
        <title>Genome sequence of Lactobacillus kimchii KACC 12383.</title>
        <authorList>
            <person name="Chun J."/>
        </authorList>
    </citation>
    <scope>NUCLEOTIDE SEQUENCE [LARGE SCALE GENOMIC DNA]</scope>
    <source>
        <strain evidence="1 2">KACC 12383</strain>
    </source>
</reference>
<gene>
    <name evidence="1" type="ORF">LKACC12383_01690</name>
</gene>
<dbReference type="RefSeq" id="WP_054643413.1">
    <property type="nucleotide sequence ID" value="NZ_LNUB01000005.1"/>
</dbReference>
<dbReference type="Proteomes" id="UP000196649">
    <property type="component" value="Unassembled WGS sequence"/>
</dbReference>
<name>A0A210P8J1_9LACO</name>
<evidence type="ECO:0000313" key="2">
    <source>
        <dbReference type="Proteomes" id="UP000196649"/>
    </source>
</evidence>